<reference evidence="1 2" key="1">
    <citation type="journal article" date="2009" name="Stand. Genomic Sci.">
        <title>Complete genome sequence of Actinosynnema mirum type strain (101).</title>
        <authorList>
            <person name="Land M."/>
            <person name="Lapidus A."/>
            <person name="Mayilraj S."/>
            <person name="Chen F."/>
            <person name="Copeland A."/>
            <person name="Del Rio T.G."/>
            <person name="Nolan M."/>
            <person name="Lucas S."/>
            <person name="Tice H."/>
            <person name="Cheng J.F."/>
            <person name="Chertkov O."/>
            <person name="Bruce D."/>
            <person name="Goodwin L."/>
            <person name="Pitluck S."/>
            <person name="Rohde M."/>
            <person name="Goker M."/>
            <person name="Pati A."/>
            <person name="Ivanova N."/>
            <person name="Mavromatis K."/>
            <person name="Chen A."/>
            <person name="Palaniappan K."/>
            <person name="Hauser L."/>
            <person name="Chang Y.J."/>
            <person name="Jeffries C.C."/>
            <person name="Brettin T."/>
            <person name="Detter J.C."/>
            <person name="Han C."/>
            <person name="Chain P."/>
            <person name="Tindall B.J."/>
            <person name="Bristow J."/>
            <person name="Eisen J.A."/>
            <person name="Markowitz V."/>
            <person name="Hugenholtz P."/>
            <person name="Kyrpides N.C."/>
            <person name="Klenk H.P."/>
        </authorList>
    </citation>
    <scope>NUCLEOTIDE SEQUENCE [LARGE SCALE GENOMIC DNA]</scope>
    <source>
        <strain evidence="2">ATCC 29888 / DSM 43827 / JCM 3225 / NBRC 14064 / NCIMB 13271 / NRRL B-12336 / IMRU 3971 / 101</strain>
    </source>
</reference>
<dbReference type="EMBL" id="CP001630">
    <property type="protein sequence ID" value="ACU37832.1"/>
    <property type="molecule type" value="Genomic_DNA"/>
</dbReference>
<organism evidence="1 2">
    <name type="scientific">Actinosynnema mirum (strain ATCC 29888 / DSM 43827 / JCM 3225 / NBRC 14064 / NCIMB 13271 / NRRL B-12336 / IMRU 3971 / 101)</name>
    <dbReference type="NCBI Taxonomy" id="446462"/>
    <lineage>
        <taxon>Bacteria</taxon>
        <taxon>Bacillati</taxon>
        <taxon>Actinomycetota</taxon>
        <taxon>Actinomycetes</taxon>
        <taxon>Pseudonocardiales</taxon>
        <taxon>Pseudonocardiaceae</taxon>
        <taxon>Actinosynnema</taxon>
    </lineage>
</organism>
<name>C6WEN2_ACTMD</name>
<protein>
    <submittedName>
        <fullName evidence="1">Uncharacterized protein</fullName>
    </submittedName>
</protein>
<dbReference type="RefSeq" id="WP_015802719.1">
    <property type="nucleotide sequence ID" value="NC_013093.1"/>
</dbReference>
<evidence type="ECO:0000313" key="1">
    <source>
        <dbReference type="EMBL" id="ACU37832.1"/>
    </source>
</evidence>
<sequence length="126" mass="12750">MPTFVVDDVVPAAEPLPTTALGSPFPDALALGGHAFDRPNPLLELPASTSAAGRADRHHHGLDGAGRAFALRAGLVAVAQDQGGALRPVSGWRLEADGAVDHDDSRAALSRVLDGGGAIPAGRPLP</sequence>
<accession>C6WEN2</accession>
<dbReference type="KEGG" id="ami:Amir_3966"/>
<keyword evidence="2" id="KW-1185">Reference proteome</keyword>
<evidence type="ECO:0000313" key="2">
    <source>
        <dbReference type="Proteomes" id="UP000002213"/>
    </source>
</evidence>
<dbReference type="Proteomes" id="UP000002213">
    <property type="component" value="Chromosome"/>
</dbReference>
<gene>
    <name evidence="1" type="ordered locus">Amir_3966</name>
</gene>
<dbReference type="OrthoDB" id="3654740at2"/>
<dbReference type="HOGENOM" id="CLU_1976808_0_0_11"/>
<dbReference type="AlphaFoldDB" id="C6WEN2"/>
<proteinExistence type="predicted"/>